<feature type="transmembrane region" description="Helical" evidence="12">
    <location>
        <begin position="365"/>
        <end position="387"/>
    </location>
</feature>
<evidence type="ECO:0000256" key="12">
    <source>
        <dbReference type="RuleBase" id="RU367138"/>
    </source>
</evidence>
<keyword evidence="11" id="KW-0325">Glycoprotein</keyword>
<dbReference type="PANTHER" id="PTHR12250:SF0">
    <property type="entry name" value="GPI ETHANOLAMINE PHOSPHATE TRANSFERASE 1"/>
    <property type="match status" value="1"/>
</dbReference>
<protein>
    <recommendedName>
        <fullName evidence="4 12">GPI ethanolamine phosphate transferase 1</fullName>
        <ecNumber evidence="12">2.-.-.-</ecNumber>
    </recommendedName>
</protein>
<evidence type="ECO:0000256" key="1">
    <source>
        <dbReference type="ARBA" id="ARBA00004477"/>
    </source>
</evidence>
<comment type="caution">
    <text evidence="14">The sequence shown here is derived from an EMBL/GenBank/DDBJ whole genome shotgun (WGS) entry which is preliminary data.</text>
</comment>
<dbReference type="InterPro" id="IPR002591">
    <property type="entry name" value="Phosphodiest/P_Trfase"/>
</dbReference>
<feature type="domain" description="GPI ethanolamine phosphate transferase 1 C-terminal" evidence="13">
    <location>
        <begin position="354"/>
        <end position="395"/>
    </location>
</feature>
<evidence type="ECO:0000256" key="10">
    <source>
        <dbReference type="ARBA" id="ARBA00023136"/>
    </source>
</evidence>
<dbReference type="UniPathway" id="UPA00196"/>
<evidence type="ECO:0000256" key="8">
    <source>
        <dbReference type="ARBA" id="ARBA00022824"/>
    </source>
</evidence>
<gene>
    <name evidence="14" type="ORF">EI555_015424</name>
</gene>
<keyword evidence="8 12" id="KW-0256">Endoplasmic reticulum</keyword>
<comment type="subcellular location">
    <subcellularLocation>
        <location evidence="1 12">Endoplasmic reticulum membrane</location>
        <topology evidence="1 12">Multi-pass membrane protein</topology>
    </subcellularLocation>
</comment>
<dbReference type="Pfam" id="PF04987">
    <property type="entry name" value="PigN"/>
    <property type="match status" value="2"/>
</dbReference>
<dbReference type="GO" id="GO:0005789">
    <property type="term" value="C:endoplasmic reticulum membrane"/>
    <property type="evidence" value="ECO:0007669"/>
    <property type="project" value="UniProtKB-SubCell"/>
</dbReference>
<dbReference type="GO" id="GO:0051377">
    <property type="term" value="F:mannose-ethanolamine phosphotransferase activity"/>
    <property type="evidence" value="ECO:0007669"/>
    <property type="project" value="UniProtKB-UniRule"/>
</dbReference>
<dbReference type="CDD" id="cd16020">
    <property type="entry name" value="GPI_EPT_1"/>
    <property type="match status" value="1"/>
</dbReference>
<dbReference type="AlphaFoldDB" id="A0A4U1EJ77"/>
<comment type="function">
    <text evidence="12">Ethanolamine phosphate transferase involved in glycosylphosphatidylinositol-anchor biosynthesis. Transfers ethanolamine phosphate to the first alpha-1,4-linked mannose of the glycosylphosphatidylinositol precursor of GPI-anchor.</text>
</comment>
<evidence type="ECO:0000256" key="3">
    <source>
        <dbReference type="ARBA" id="ARBA00008400"/>
    </source>
</evidence>
<dbReference type="Proteomes" id="UP000308365">
    <property type="component" value="Unassembled WGS sequence"/>
</dbReference>
<evidence type="ECO:0000256" key="2">
    <source>
        <dbReference type="ARBA" id="ARBA00004687"/>
    </source>
</evidence>
<evidence type="ECO:0000256" key="4">
    <source>
        <dbReference type="ARBA" id="ARBA00020831"/>
    </source>
</evidence>
<evidence type="ECO:0000256" key="7">
    <source>
        <dbReference type="ARBA" id="ARBA00022692"/>
    </source>
</evidence>
<name>A0A4U1EJ77_MONMO</name>
<dbReference type="PANTHER" id="PTHR12250">
    <property type="entry name" value="PHOSPHATIDYLINOSITOL GLYCAN, CLASS N"/>
    <property type="match status" value="1"/>
</dbReference>
<dbReference type="GO" id="GO:0006506">
    <property type="term" value="P:GPI anchor biosynthetic process"/>
    <property type="evidence" value="ECO:0007669"/>
    <property type="project" value="UniProtKB-UniPathway"/>
</dbReference>
<dbReference type="InterPro" id="IPR017852">
    <property type="entry name" value="GPI_EtnP_transferase_1_C"/>
</dbReference>
<dbReference type="Pfam" id="PF01663">
    <property type="entry name" value="Phosphodiest"/>
    <property type="match status" value="1"/>
</dbReference>
<keyword evidence="7 12" id="KW-0812">Transmembrane</keyword>
<reference evidence="15" key="1">
    <citation type="journal article" date="2019" name="IScience">
        <title>Narwhal Genome Reveals Long-Term Low Genetic Diversity despite Current Large Abundance Size.</title>
        <authorList>
            <person name="Westbury M.V."/>
            <person name="Petersen B."/>
            <person name="Garde E."/>
            <person name="Heide-Jorgensen M.P."/>
            <person name="Lorenzen E.D."/>
        </authorList>
    </citation>
    <scope>NUCLEOTIDE SEQUENCE [LARGE SCALE GENOMIC DNA]</scope>
</reference>
<sequence>MLLYIILGLLIHLVFFASIFDIYFTSPLVHGMTPQFTPLPPPAKRLVLFVADGLRADKLYELDENGNPRAPFIRIMPFGFVVCVVFLHESASASGNHVFAHNYDAYSEDFGAQDVTKLDTWVFDNVKEFFHAARNNQSLFSKLNEDKIVFFLHLLGIDTNGHAHRPSSREYLNNIKIVDEGLKEIVSTLKDFYGNDGKTAFIFTADHGMTDWGSHGAGHPLETCTPFVTWGAGIKYPQKVLAQKFDDTYLQEWKLENWKRQDVNQGTLPVDILNSTDLFKAESMFTNAVQILEQFKVKMAQKKEATLPFLFTPFNSLSDSKQINNLRKARSYIKQKKYDEAVSLCKELINLALKGLSYYHTYDRFFLAFNIVLGFVGWTSYASLLIIKSHCNLTRGVSKEVKMLSTVLSMCVVYGTHNSLLKKQGLPLINQVISWIILGPTDIFLVH</sequence>
<keyword evidence="6 12" id="KW-0808">Transferase</keyword>
<dbReference type="EMBL" id="RWIC01001325">
    <property type="protein sequence ID" value="TKC36315.1"/>
    <property type="molecule type" value="Genomic_DNA"/>
</dbReference>
<accession>A0A4U1EJ77</accession>
<dbReference type="InterPro" id="IPR017850">
    <property type="entry name" value="Alkaline_phosphatase_core_sf"/>
</dbReference>
<organism evidence="14 15">
    <name type="scientific">Monodon monoceros</name>
    <name type="common">Narwhal</name>
    <name type="synonym">Ceratodon monodon</name>
    <dbReference type="NCBI Taxonomy" id="40151"/>
    <lineage>
        <taxon>Eukaryota</taxon>
        <taxon>Metazoa</taxon>
        <taxon>Chordata</taxon>
        <taxon>Craniata</taxon>
        <taxon>Vertebrata</taxon>
        <taxon>Euteleostomi</taxon>
        <taxon>Mammalia</taxon>
        <taxon>Eutheria</taxon>
        <taxon>Laurasiatheria</taxon>
        <taxon>Artiodactyla</taxon>
        <taxon>Whippomorpha</taxon>
        <taxon>Cetacea</taxon>
        <taxon>Odontoceti</taxon>
        <taxon>Monodontidae</taxon>
        <taxon>Monodon</taxon>
    </lineage>
</organism>
<evidence type="ECO:0000256" key="6">
    <source>
        <dbReference type="ARBA" id="ARBA00022679"/>
    </source>
</evidence>
<dbReference type="SUPFAM" id="SSF53649">
    <property type="entry name" value="Alkaline phosphatase-like"/>
    <property type="match status" value="1"/>
</dbReference>
<comment type="pathway">
    <text evidence="2 12">Glycolipid biosynthesis; glycosylphosphatidylinositol-anchor biosynthesis.</text>
</comment>
<evidence type="ECO:0000256" key="5">
    <source>
        <dbReference type="ARBA" id="ARBA00022502"/>
    </source>
</evidence>
<comment type="caution">
    <text evidence="12">Lacks conserved residue(s) required for the propagation of feature annotation.</text>
</comment>
<comment type="similarity">
    <text evidence="3 12">Belongs to the PIGG/PIGN/PIGO family. PIGN subfamily.</text>
</comment>
<keyword evidence="9 12" id="KW-1133">Transmembrane helix</keyword>
<keyword evidence="10 12" id="KW-0472">Membrane</keyword>
<feature type="domain" description="GPI ethanolamine phosphate transferase 1 C-terminal" evidence="13">
    <location>
        <begin position="401"/>
        <end position="439"/>
    </location>
</feature>
<keyword evidence="5 12" id="KW-0337">GPI-anchor biosynthesis</keyword>
<proteinExistence type="inferred from homology"/>
<dbReference type="InterPro" id="IPR007070">
    <property type="entry name" value="GPI_EtnP_transferase_1"/>
</dbReference>
<dbReference type="EC" id="2.-.-.-" evidence="12"/>
<dbReference type="InterPro" id="IPR037671">
    <property type="entry name" value="PIGN_N"/>
</dbReference>
<evidence type="ECO:0000256" key="9">
    <source>
        <dbReference type="ARBA" id="ARBA00022989"/>
    </source>
</evidence>
<dbReference type="Gene3D" id="3.40.720.10">
    <property type="entry name" value="Alkaline Phosphatase, subunit A"/>
    <property type="match status" value="1"/>
</dbReference>
<evidence type="ECO:0000259" key="13">
    <source>
        <dbReference type="Pfam" id="PF04987"/>
    </source>
</evidence>
<evidence type="ECO:0000313" key="14">
    <source>
        <dbReference type="EMBL" id="TKC36315.1"/>
    </source>
</evidence>
<evidence type="ECO:0000256" key="11">
    <source>
        <dbReference type="ARBA" id="ARBA00023180"/>
    </source>
</evidence>
<evidence type="ECO:0000313" key="15">
    <source>
        <dbReference type="Proteomes" id="UP000308365"/>
    </source>
</evidence>